<evidence type="ECO:0000313" key="2">
    <source>
        <dbReference type="Proteomes" id="UP001597045"/>
    </source>
</evidence>
<name>A0ABW3MM14_9PSEU</name>
<dbReference type="Gene3D" id="3.10.129.10">
    <property type="entry name" value="Hotdog Thioesterase"/>
    <property type="match status" value="1"/>
</dbReference>
<dbReference type="EMBL" id="JBHTIS010003467">
    <property type="protein sequence ID" value="MFD1051282.1"/>
    <property type="molecule type" value="Genomic_DNA"/>
</dbReference>
<sequence length="129" mass="14718">MTRASAIGPLLLTWSADRGASIKTLLDEQNWIPVVPKSRITILDEAKMEEELLTIFTVEEVFKRYTFTARMDCYVQRDGMLVPTATGRITHGWAEIENRRDWSMVRFDDRLTDALTGKAGGISQRGRVR</sequence>
<accession>A0ABW3MM14</accession>
<proteinExistence type="predicted"/>
<evidence type="ECO:0000313" key="1">
    <source>
        <dbReference type="EMBL" id="MFD1051282.1"/>
    </source>
</evidence>
<comment type="caution">
    <text evidence="1">The sequence shown here is derived from an EMBL/GenBank/DDBJ whole genome shotgun (WGS) entry which is preliminary data.</text>
</comment>
<protein>
    <recommendedName>
        <fullName evidence="3">SnoaL-like domain-containing protein</fullName>
    </recommendedName>
</protein>
<gene>
    <name evidence="1" type="ORF">ACFQ1S_39955</name>
</gene>
<dbReference type="Proteomes" id="UP001597045">
    <property type="component" value="Unassembled WGS sequence"/>
</dbReference>
<organism evidence="1 2">
    <name type="scientific">Kibdelosporangium lantanae</name>
    <dbReference type="NCBI Taxonomy" id="1497396"/>
    <lineage>
        <taxon>Bacteria</taxon>
        <taxon>Bacillati</taxon>
        <taxon>Actinomycetota</taxon>
        <taxon>Actinomycetes</taxon>
        <taxon>Pseudonocardiales</taxon>
        <taxon>Pseudonocardiaceae</taxon>
        <taxon>Kibdelosporangium</taxon>
    </lineage>
</organism>
<keyword evidence="2" id="KW-1185">Reference proteome</keyword>
<evidence type="ECO:0008006" key="3">
    <source>
        <dbReference type="Google" id="ProtNLM"/>
    </source>
</evidence>
<reference evidence="2" key="1">
    <citation type="journal article" date="2019" name="Int. J. Syst. Evol. Microbiol.">
        <title>The Global Catalogue of Microorganisms (GCM) 10K type strain sequencing project: providing services to taxonomists for standard genome sequencing and annotation.</title>
        <authorList>
            <consortium name="The Broad Institute Genomics Platform"/>
            <consortium name="The Broad Institute Genome Sequencing Center for Infectious Disease"/>
            <person name="Wu L."/>
            <person name="Ma J."/>
        </authorList>
    </citation>
    <scope>NUCLEOTIDE SEQUENCE [LARGE SCALE GENOMIC DNA]</scope>
    <source>
        <strain evidence="2">JCM 31486</strain>
    </source>
</reference>